<dbReference type="Proteomes" id="UP000001307">
    <property type="component" value="Unassembled WGS sequence"/>
</dbReference>
<accession>E4WZ10</accession>
<name>E4WZ10_OIKDI</name>
<evidence type="ECO:0000313" key="1">
    <source>
        <dbReference type="EMBL" id="CBY22405.1"/>
    </source>
</evidence>
<keyword evidence="3" id="KW-1185">Reference proteome</keyword>
<protein>
    <submittedName>
        <fullName evidence="1">Uncharacterized protein</fullName>
    </submittedName>
</protein>
<reference evidence="1" key="1">
    <citation type="journal article" date="2010" name="Science">
        <title>Plasticity of animal genome architecture unmasked by rapid evolution of a pelagic tunicate.</title>
        <authorList>
            <person name="Denoeud F."/>
            <person name="Henriet S."/>
            <person name="Mungpakdee S."/>
            <person name="Aury J.M."/>
            <person name="Da Silva C."/>
            <person name="Brinkmann H."/>
            <person name="Mikhaleva J."/>
            <person name="Olsen L.C."/>
            <person name="Jubin C."/>
            <person name="Canestro C."/>
            <person name="Bouquet J.M."/>
            <person name="Danks G."/>
            <person name="Poulain J."/>
            <person name="Campsteijn C."/>
            <person name="Adamski M."/>
            <person name="Cross I."/>
            <person name="Yadetie F."/>
            <person name="Muffato M."/>
            <person name="Louis A."/>
            <person name="Butcher S."/>
            <person name="Tsagkogeorga G."/>
            <person name="Konrad A."/>
            <person name="Singh S."/>
            <person name="Jensen M.F."/>
            <person name="Cong E.H."/>
            <person name="Eikeseth-Otteraa H."/>
            <person name="Noel B."/>
            <person name="Anthouard V."/>
            <person name="Porcel B.M."/>
            <person name="Kachouri-Lafond R."/>
            <person name="Nishino A."/>
            <person name="Ugolini M."/>
            <person name="Chourrout P."/>
            <person name="Nishida H."/>
            <person name="Aasland R."/>
            <person name="Huzurbazar S."/>
            <person name="Westhof E."/>
            <person name="Delsuc F."/>
            <person name="Lehrach H."/>
            <person name="Reinhardt R."/>
            <person name="Weissenbach J."/>
            <person name="Roy S.W."/>
            <person name="Artiguenave F."/>
            <person name="Postlethwait J.H."/>
            <person name="Manak J.R."/>
            <person name="Thompson E.M."/>
            <person name="Jaillon O."/>
            <person name="Du Pasquier L."/>
            <person name="Boudinot P."/>
            <person name="Liberles D.A."/>
            <person name="Volff J.N."/>
            <person name="Philippe H."/>
            <person name="Lenhard B."/>
            <person name="Roest Crollius H."/>
            <person name="Wincker P."/>
            <person name="Chourrout D."/>
        </authorList>
    </citation>
    <scope>NUCLEOTIDE SEQUENCE [LARGE SCALE GENOMIC DNA]</scope>
</reference>
<organism evidence="1">
    <name type="scientific">Oikopleura dioica</name>
    <name type="common">Tunicate</name>
    <dbReference type="NCBI Taxonomy" id="34765"/>
    <lineage>
        <taxon>Eukaryota</taxon>
        <taxon>Metazoa</taxon>
        <taxon>Chordata</taxon>
        <taxon>Tunicata</taxon>
        <taxon>Appendicularia</taxon>
        <taxon>Copelata</taxon>
        <taxon>Oikopleuridae</taxon>
        <taxon>Oikopleura</taxon>
    </lineage>
</organism>
<evidence type="ECO:0000313" key="3">
    <source>
        <dbReference type="Proteomes" id="UP000001307"/>
    </source>
</evidence>
<gene>
    <name evidence="1" type="ORF">GSOID_T00013156001</name>
    <name evidence="2" type="ORF">GSOID_T00020587001</name>
</gene>
<dbReference type="InParanoid" id="E4WZ10"/>
<dbReference type="OrthoDB" id="10304285at2759"/>
<proteinExistence type="predicted"/>
<dbReference type="EMBL" id="FN655727">
    <property type="protein sequence ID" value="CBY39985.1"/>
    <property type="molecule type" value="Genomic_DNA"/>
</dbReference>
<evidence type="ECO:0000313" key="2">
    <source>
        <dbReference type="EMBL" id="CBY39985.1"/>
    </source>
</evidence>
<sequence length="96" mass="10798">MEKVFSNVIIGTAFPLLGGAQCYPTIDKIECDPPLDQVAGEYPYQHVCQLKYTGSSASFPCFIEVPVQQFNTYYQIERVPLQKGYPEDYCSSFGRA</sequence>
<dbReference type="AlphaFoldDB" id="E4WZ10"/>
<dbReference type="Proteomes" id="UP000011014">
    <property type="component" value="Unassembled WGS sequence"/>
</dbReference>
<dbReference type="EMBL" id="FN653019">
    <property type="protein sequence ID" value="CBY22405.1"/>
    <property type="molecule type" value="Genomic_DNA"/>
</dbReference>